<feature type="region of interest" description="Disordered" evidence="1">
    <location>
        <begin position="54"/>
        <end position="88"/>
    </location>
</feature>
<feature type="chain" id="PRO_5002319528" evidence="2">
    <location>
        <begin position="29"/>
        <end position="474"/>
    </location>
</feature>
<dbReference type="InterPro" id="IPR036366">
    <property type="entry name" value="PGBDSf"/>
</dbReference>
<dbReference type="InterPro" id="IPR043426">
    <property type="entry name" value="MltB-like"/>
</dbReference>
<accession>A0A0D7EQB1</accession>
<dbReference type="GO" id="GO:0008933">
    <property type="term" value="F:peptidoglycan lytic transglycosylase activity"/>
    <property type="evidence" value="ECO:0007669"/>
    <property type="project" value="TreeGrafter"/>
</dbReference>
<dbReference type="Pfam" id="PF13406">
    <property type="entry name" value="SLT_2"/>
    <property type="match status" value="1"/>
</dbReference>
<evidence type="ECO:0000313" key="6">
    <source>
        <dbReference type="Proteomes" id="UP000032515"/>
    </source>
</evidence>
<dbReference type="InterPro" id="IPR031304">
    <property type="entry name" value="SLT_2"/>
</dbReference>
<dbReference type="PANTHER" id="PTHR30163">
    <property type="entry name" value="MEMBRANE-BOUND LYTIC MUREIN TRANSGLYCOSYLASE B"/>
    <property type="match status" value="1"/>
</dbReference>
<dbReference type="NCBIfam" id="TIGR02283">
    <property type="entry name" value="MltB_2"/>
    <property type="match status" value="1"/>
</dbReference>
<feature type="signal peptide" evidence="2">
    <location>
        <begin position="1"/>
        <end position="28"/>
    </location>
</feature>
<dbReference type="Proteomes" id="UP000032515">
    <property type="component" value="Unassembled WGS sequence"/>
</dbReference>
<keyword evidence="2" id="KW-0732">Signal</keyword>
<dbReference type="PATRIC" id="fig|1076.23.peg.2458"/>
<protein>
    <submittedName>
        <fullName evidence="5">Lytic transglycosylase</fullName>
    </submittedName>
</protein>
<dbReference type="Gene3D" id="1.10.8.350">
    <property type="entry name" value="Bacterial muramidase"/>
    <property type="match status" value="1"/>
</dbReference>
<evidence type="ECO:0000259" key="3">
    <source>
        <dbReference type="Pfam" id="PF01471"/>
    </source>
</evidence>
<proteinExistence type="predicted"/>
<dbReference type="EMBL" id="JXXE01000235">
    <property type="protein sequence ID" value="KIZ42983.1"/>
    <property type="molecule type" value="Genomic_DNA"/>
</dbReference>
<gene>
    <name evidence="5" type="ORF">OO17_11980</name>
</gene>
<evidence type="ECO:0000256" key="1">
    <source>
        <dbReference type="SAM" id="MobiDB-lite"/>
    </source>
</evidence>
<dbReference type="Gene3D" id="1.10.530.10">
    <property type="match status" value="1"/>
</dbReference>
<dbReference type="InterPro" id="IPR036365">
    <property type="entry name" value="PGBD-like_sf"/>
</dbReference>
<organism evidence="5 6">
    <name type="scientific">Rhodopseudomonas palustris</name>
    <dbReference type="NCBI Taxonomy" id="1076"/>
    <lineage>
        <taxon>Bacteria</taxon>
        <taxon>Pseudomonadati</taxon>
        <taxon>Pseudomonadota</taxon>
        <taxon>Alphaproteobacteria</taxon>
        <taxon>Hyphomicrobiales</taxon>
        <taxon>Nitrobacteraceae</taxon>
        <taxon>Rhodopseudomonas</taxon>
    </lineage>
</organism>
<evidence type="ECO:0000313" key="5">
    <source>
        <dbReference type="EMBL" id="KIZ42983.1"/>
    </source>
</evidence>
<dbReference type="RefSeq" id="WP_044410632.1">
    <property type="nucleotide sequence ID" value="NZ_JXXE01000235.1"/>
</dbReference>
<feature type="domain" description="Peptidoglycan binding-like" evidence="3">
    <location>
        <begin position="421"/>
        <end position="471"/>
    </location>
</feature>
<dbReference type="InterPro" id="IPR023346">
    <property type="entry name" value="Lysozyme-like_dom_sf"/>
</dbReference>
<dbReference type="InterPro" id="IPR002477">
    <property type="entry name" value="Peptidoglycan-bd-like"/>
</dbReference>
<feature type="domain" description="Transglycosylase SLT" evidence="4">
    <location>
        <begin position="104"/>
        <end position="395"/>
    </location>
</feature>
<dbReference type="FunFam" id="1.10.8.350:FF:000001">
    <property type="entry name" value="Lytic murein transglycosylase B"/>
    <property type="match status" value="1"/>
</dbReference>
<evidence type="ECO:0000256" key="2">
    <source>
        <dbReference type="SAM" id="SignalP"/>
    </source>
</evidence>
<dbReference type="InterPro" id="IPR011970">
    <property type="entry name" value="MltB_2"/>
</dbReference>
<dbReference type="SUPFAM" id="SSF53955">
    <property type="entry name" value="Lysozyme-like"/>
    <property type="match status" value="1"/>
</dbReference>
<sequence>MTGTGSRLTGMIIAATIGATLLSSAAQAQSSSGGGPISLFDNFFTGSIAPANRSVPVPPRRSASVQNEPAPAPSSASRGWSGEDGGSGHPLMTAAAIRQAAANFDNCVASMWPDAARRHISQQSFRRFTTGLTPDLRLMDLMDSQPEFTKAIWDYLDILVNDTRLAKGREILAKYKPQFDAVEKAYGVDRYIIASIWGIESNYSTQMGDRSVLNSTATLACVGRRQKYFRDEFLSALEILHHGDVRPDQLRGSWAGAFGPTQFMPTSFKRYAVDADGDGRRDVINNPFDLIASTANNLKKDGWQPGETWGYEVVVPRGFNYMLADRHYSKTLAQWHHLGVTRVAGKAFPRASDTAYLLAPAGAEGPAFLMLKNFRVILHYNPAEAYALAIGHFADRLRGGAPFVQPWPRQERVLSRTEKLELQQLLAQRGLYDGRPDGRFGSLTRKALRGFQASIGAPADGFATTELLQRLRGR</sequence>
<dbReference type="Pfam" id="PF01471">
    <property type="entry name" value="PG_binding_1"/>
    <property type="match status" value="1"/>
</dbReference>
<evidence type="ECO:0000259" key="4">
    <source>
        <dbReference type="Pfam" id="PF13406"/>
    </source>
</evidence>
<dbReference type="AlphaFoldDB" id="A0A0D7EQB1"/>
<name>A0A0D7EQB1_RHOPL</name>
<dbReference type="OrthoDB" id="9808544at2"/>
<reference evidence="5 6" key="1">
    <citation type="submission" date="2014-11" db="EMBL/GenBank/DDBJ databases">
        <title>Genomics and ecophysiology of heterotrophic nitrogen fixing bacteria isolated from estuarine surface water.</title>
        <authorList>
            <person name="Bentzon-Tilia M."/>
            <person name="Severin I."/>
            <person name="Hansen L.H."/>
            <person name="Riemann L."/>
        </authorList>
    </citation>
    <scope>NUCLEOTIDE SEQUENCE [LARGE SCALE GENOMIC DNA]</scope>
    <source>
        <strain evidence="5 6">BAL398</strain>
    </source>
</reference>
<dbReference type="Gene3D" id="1.10.101.10">
    <property type="entry name" value="PGBD-like superfamily/PGBD"/>
    <property type="match status" value="1"/>
</dbReference>
<dbReference type="PANTHER" id="PTHR30163:SF8">
    <property type="entry name" value="LYTIC MUREIN TRANSGLYCOSYLASE"/>
    <property type="match status" value="1"/>
</dbReference>
<comment type="caution">
    <text evidence="5">The sequence shown here is derived from an EMBL/GenBank/DDBJ whole genome shotgun (WGS) entry which is preliminary data.</text>
</comment>
<dbReference type="CDD" id="cd13399">
    <property type="entry name" value="Slt35-like"/>
    <property type="match status" value="1"/>
</dbReference>
<dbReference type="GO" id="GO:0009253">
    <property type="term" value="P:peptidoglycan catabolic process"/>
    <property type="evidence" value="ECO:0007669"/>
    <property type="project" value="TreeGrafter"/>
</dbReference>
<dbReference type="SUPFAM" id="SSF47090">
    <property type="entry name" value="PGBD-like"/>
    <property type="match status" value="1"/>
</dbReference>